<evidence type="ECO:0000256" key="1">
    <source>
        <dbReference type="SAM" id="MobiDB-lite"/>
    </source>
</evidence>
<dbReference type="PROSITE" id="PS51257">
    <property type="entry name" value="PROKAR_LIPOPROTEIN"/>
    <property type="match status" value="1"/>
</dbReference>
<keyword evidence="2" id="KW-0732">Signal</keyword>
<evidence type="ECO:0000256" key="2">
    <source>
        <dbReference type="SAM" id="SignalP"/>
    </source>
</evidence>
<evidence type="ECO:0000313" key="3">
    <source>
        <dbReference type="EMBL" id="KGN30413.1"/>
    </source>
</evidence>
<gene>
    <name evidence="3" type="ORF">N802_07145</name>
</gene>
<dbReference type="RefSeq" id="WP_052110104.1">
    <property type="nucleotide sequence ID" value="NZ_AVPJ01000019.1"/>
</dbReference>
<reference evidence="3 4" key="1">
    <citation type="submission" date="2013-08" db="EMBL/GenBank/DDBJ databases">
        <title>The genome sequence of Knoellia sinensis.</title>
        <authorList>
            <person name="Zhu W."/>
            <person name="Wang G."/>
        </authorList>
    </citation>
    <scope>NUCLEOTIDE SEQUENCE [LARGE SCALE GENOMIC DNA]</scope>
    <source>
        <strain evidence="3 4">KCTC 19936</strain>
    </source>
</reference>
<name>A0A0A0J012_9MICO</name>
<dbReference type="OrthoDB" id="581621at2"/>
<feature type="signal peptide" evidence="2">
    <location>
        <begin position="1"/>
        <end position="21"/>
    </location>
</feature>
<dbReference type="InterPro" id="IPR017549">
    <property type="entry name" value="APMV_L690"/>
</dbReference>
<dbReference type="NCBIfam" id="TIGR03118">
    <property type="entry name" value="PEPCTERM_chp_1"/>
    <property type="match status" value="1"/>
</dbReference>
<feature type="chain" id="PRO_5038375055" description="TIGR03118 family protein" evidence="2">
    <location>
        <begin position="22"/>
        <end position="473"/>
    </location>
</feature>
<evidence type="ECO:0008006" key="5">
    <source>
        <dbReference type="Google" id="ProtNLM"/>
    </source>
</evidence>
<dbReference type="Proteomes" id="UP000030002">
    <property type="component" value="Unassembled WGS sequence"/>
</dbReference>
<feature type="region of interest" description="Disordered" evidence="1">
    <location>
        <begin position="103"/>
        <end position="122"/>
    </location>
</feature>
<sequence length="473" mass="47932">MNRTVAAASALVLAASLTACSSGSGDAVAVALTSAGCPDLSLPERPLTLRVHNSGGEGGFEVYDSAGASVARLDPVKAGAHADVEVDLGAGHYVLECGPEEATSSLTVGTPSDEPLDLGSAAPADKPAVAGSGTFDTTNLVANSAKYAPQIVDPTMLNAWGLASRPAGKGGHFWVAASGSASSIQYVGDVAGTPLHQDDLRVVTVPGDKVEGFDTLGEPTGVIFNDTTNFVVDQGAVKGPAKFLFATADGTISAWTETAQPGGSVTRPPFATKVADDSADGAQYFGLAISPTGDQLLAADFGTSRIVTFSSTFEEEATKGFNNPFPGFAPFNVTTIDDQVLVSYAKVDEPGEEVHEPGAGRVAAFTADGALVKAFDDQGGLDAPWGIVKAPAGFGGLEGALLVANFGDGTISAFRDGAFVDYVRDADGEPVVVPGIWGLLAGNGASLGDAKAVYFSAGPRGEQDGIFGRIDPK</sequence>
<dbReference type="eggNOG" id="COG3391">
    <property type="taxonomic scope" value="Bacteria"/>
</dbReference>
<evidence type="ECO:0000313" key="4">
    <source>
        <dbReference type="Proteomes" id="UP000030002"/>
    </source>
</evidence>
<proteinExistence type="predicted"/>
<dbReference type="SUPFAM" id="SSF63829">
    <property type="entry name" value="Calcium-dependent phosphotriesterase"/>
    <property type="match status" value="1"/>
</dbReference>
<dbReference type="EMBL" id="AVPJ01000019">
    <property type="protein sequence ID" value="KGN30413.1"/>
    <property type="molecule type" value="Genomic_DNA"/>
</dbReference>
<dbReference type="AlphaFoldDB" id="A0A0A0J012"/>
<dbReference type="STRING" id="1385520.N802_07145"/>
<accession>A0A0A0J012</accession>
<protein>
    <recommendedName>
        <fullName evidence="5">TIGR03118 family protein</fullName>
    </recommendedName>
</protein>
<comment type="caution">
    <text evidence="3">The sequence shown here is derived from an EMBL/GenBank/DDBJ whole genome shotgun (WGS) entry which is preliminary data.</text>
</comment>
<organism evidence="3 4">
    <name type="scientific">Knoellia sinensis KCTC 19936</name>
    <dbReference type="NCBI Taxonomy" id="1385520"/>
    <lineage>
        <taxon>Bacteria</taxon>
        <taxon>Bacillati</taxon>
        <taxon>Actinomycetota</taxon>
        <taxon>Actinomycetes</taxon>
        <taxon>Micrococcales</taxon>
        <taxon>Intrasporangiaceae</taxon>
        <taxon>Knoellia</taxon>
    </lineage>
</organism>
<keyword evidence="4" id="KW-1185">Reference proteome</keyword>